<reference evidence="1" key="1">
    <citation type="submission" date="2022-02" db="EMBL/GenBank/DDBJ databases">
        <title>Plant Genome Project.</title>
        <authorList>
            <person name="Zhang R.-G."/>
        </authorList>
    </citation>
    <scope>NUCLEOTIDE SEQUENCE</scope>
    <source>
        <strain evidence="1">AT1</strain>
    </source>
</reference>
<evidence type="ECO:0000313" key="2">
    <source>
        <dbReference type="Proteomes" id="UP001062846"/>
    </source>
</evidence>
<evidence type="ECO:0000313" key="1">
    <source>
        <dbReference type="EMBL" id="KAI8568749.1"/>
    </source>
</evidence>
<comment type="caution">
    <text evidence="1">The sequence shown here is derived from an EMBL/GenBank/DDBJ whole genome shotgun (WGS) entry which is preliminary data.</text>
</comment>
<protein>
    <submittedName>
        <fullName evidence="1">Uncharacterized protein</fullName>
    </submittedName>
</protein>
<keyword evidence="2" id="KW-1185">Reference proteome</keyword>
<accession>A0ACC0PUK8</accession>
<dbReference type="Proteomes" id="UP001062846">
    <property type="component" value="Chromosome 2"/>
</dbReference>
<gene>
    <name evidence="1" type="ORF">RHMOL_Rhmol02G0224700</name>
</gene>
<organism evidence="1 2">
    <name type="scientific">Rhododendron molle</name>
    <name type="common">Chinese azalea</name>
    <name type="synonym">Azalea mollis</name>
    <dbReference type="NCBI Taxonomy" id="49168"/>
    <lineage>
        <taxon>Eukaryota</taxon>
        <taxon>Viridiplantae</taxon>
        <taxon>Streptophyta</taxon>
        <taxon>Embryophyta</taxon>
        <taxon>Tracheophyta</taxon>
        <taxon>Spermatophyta</taxon>
        <taxon>Magnoliopsida</taxon>
        <taxon>eudicotyledons</taxon>
        <taxon>Gunneridae</taxon>
        <taxon>Pentapetalae</taxon>
        <taxon>asterids</taxon>
        <taxon>Ericales</taxon>
        <taxon>Ericaceae</taxon>
        <taxon>Ericoideae</taxon>
        <taxon>Rhodoreae</taxon>
        <taxon>Rhododendron</taxon>
    </lineage>
</organism>
<proteinExistence type="predicted"/>
<dbReference type="EMBL" id="CM046389">
    <property type="protein sequence ID" value="KAI8568749.1"/>
    <property type="molecule type" value="Genomic_DNA"/>
</dbReference>
<sequence>MLATPLNPALYQAKNEIAAEQIVYKEASRGDLGQWPPQHPIAPPIVLSPTPVSKPAHMAPEVPILVPEVLEEEEDPEELLFDATETDHWDAHSVGSEESVIGPCHGASGGG</sequence>
<name>A0ACC0PUK8_RHOML</name>